<evidence type="ECO:0000256" key="4">
    <source>
        <dbReference type="RuleBase" id="RU003719"/>
    </source>
</evidence>
<name>A0ABW5D8Z3_9BACT</name>
<keyword evidence="2 4" id="KW-0560">Oxidoreductase</keyword>
<comment type="similarity">
    <text evidence="1 4">Belongs to the D-isomer specific 2-hydroxyacid dehydrogenase family.</text>
</comment>
<evidence type="ECO:0000256" key="3">
    <source>
        <dbReference type="ARBA" id="ARBA00023027"/>
    </source>
</evidence>
<keyword evidence="3" id="KW-0520">NAD</keyword>
<evidence type="ECO:0000256" key="1">
    <source>
        <dbReference type="ARBA" id="ARBA00005854"/>
    </source>
</evidence>
<evidence type="ECO:0000313" key="8">
    <source>
        <dbReference type="Proteomes" id="UP001597375"/>
    </source>
</evidence>
<proteinExistence type="inferred from homology"/>
<dbReference type="PANTHER" id="PTHR42789:SF1">
    <property type="entry name" value="D-ISOMER SPECIFIC 2-HYDROXYACID DEHYDROGENASE FAMILY PROTEIN (AFU_ORTHOLOGUE AFUA_6G10090)"/>
    <property type="match status" value="1"/>
</dbReference>
<evidence type="ECO:0000313" key="7">
    <source>
        <dbReference type="EMBL" id="MFD2256439.1"/>
    </source>
</evidence>
<evidence type="ECO:0000256" key="2">
    <source>
        <dbReference type="ARBA" id="ARBA00023002"/>
    </source>
</evidence>
<evidence type="ECO:0000259" key="5">
    <source>
        <dbReference type="Pfam" id="PF00389"/>
    </source>
</evidence>
<accession>A0ABW5D8Z3</accession>
<organism evidence="7 8">
    <name type="scientific">Luteolibacter algae</name>
    <dbReference type="NCBI Taxonomy" id="454151"/>
    <lineage>
        <taxon>Bacteria</taxon>
        <taxon>Pseudomonadati</taxon>
        <taxon>Verrucomicrobiota</taxon>
        <taxon>Verrucomicrobiia</taxon>
        <taxon>Verrucomicrobiales</taxon>
        <taxon>Verrucomicrobiaceae</taxon>
        <taxon>Luteolibacter</taxon>
    </lineage>
</organism>
<gene>
    <name evidence="7" type="ORF">ACFSSA_07120</name>
</gene>
<dbReference type="RefSeq" id="WP_386819667.1">
    <property type="nucleotide sequence ID" value="NZ_JBHUIT010000008.1"/>
</dbReference>
<dbReference type="Pfam" id="PF00389">
    <property type="entry name" value="2-Hacid_dh"/>
    <property type="match status" value="1"/>
</dbReference>
<dbReference type="InterPro" id="IPR050857">
    <property type="entry name" value="D-2-hydroxyacid_DH"/>
</dbReference>
<dbReference type="SUPFAM" id="SSF51735">
    <property type="entry name" value="NAD(P)-binding Rossmann-fold domains"/>
    <property type="match status" value="1"/>
</dbReference>
<dbReference type="SUPFAM" id="SSF52283">
    <property type="entry name" value="Formate/glycerate dehydrogenase catalytic domain-like"/>
    <property type="match status" value="1"/>
</dbReference>
<dbReference type="Pfam" id="PF02826">
    <property type="entry name" value="2-Hacid_dh_C"/>
    <property type="match status" value="1"/>
</dbReference>
<dbReference type="EMBL" id="JBHUIT010000008">
    <property type="protein sequence ID" value="MFD2256439.1"/>
    <property type="molecule type" value="Genomic_DNA"/>
</dbReference>
<dbReference type="CDD" id="cd12172">
    <property type="entry name" value="PGDH_like_2"/>
    <property type="match status" value="1"/>
</dbReference>
<dbReference type="PROSITE" id="PS00671">
    <property type="entry name" value="D_2_HYDROXYACID_DH_3"/>
    <property type="match status" value="1"/>
</dbReference>
<dbReference type="PANTHER" id="PTHR42789">
    <property type="entry name" value="D-ISOMER SPECIFIC 2-HYDROXYACID DEHYDROGENASE FAMILY PROTEIN (AFU_ORTHOLOGUE AFUA_6G10090)"/>
    <property type="match status" value="1"/>
</dbReference>
<dbReference type="Proteomes" id="UP001597375">
    <property type="component" value="Unassembled WGS sequence"/>
</dbReference>
<sequence>MKVLLTTCSYQDTPGPHHELMESQGWDITRERGPLSEARMLELAEEGFDAFLCGDDAITRAVLEKCLPKLKIISKYGIGLDKMDIPATKELGIPVLFTPGVNHDTVAEHTFALLLALTKGLYPAIKATKAGKWTRETGYELYAKRIGLIGLGRIGQEMAKRATAFGMEVHAFGNYWPEEIAEEYRITRHHDLNTLFEASEIISPHTKLTADTHECVNAARLNLMPDNSWLLNTGRGELINQADVIAALDSGKLAGYGTDVLDEEPPAADHPLLRHPKVIVTPHIGSRTFESVPRQAMKSLTNLINAIKGEGETNCANGVI</sequence>
<reference evidence="8" key="1">
    <citation type="journal article" date="2019" name="Int. J. Syst. Evol. Microbiol.">
        <title>The Global Catalogue of Microorganisms (GCM) 10K type strain sequencing project: providing services to taxonomists for standard genome sequencing and annotation.</title>
        <authorList>
            <consortium name="The Broad Institute Genomics Platform"/>
            <consortium name="The Broad Institute Genome Sequencing Center for Infectious Disease"/>
            <person name="Wu L."/>
            <person name="Ma J."/>
        </authorList>
    </citation>
    <scope>NUCLEOTIDE SEQUENCE [LARGE SCALE GENOMIC DNA]</scope>
    <source>
        <strain evidence="8">CGMCC 4.7106</strain>
    </source>
</reference>
<dbReference type="Gene3D" id="3.40.50.720">
    <property type="entry name" value="NAD(P)-binding Rossmann-like Domain"/>
    <property type="match status" value="2"/>
</dbReference>
<feature type="domain" description="D-isomer specific 2-hydroxyacid dehydrogenase catalytic" evidence="5">
    <location>
        <begin position="21"/>
        <end position="317"/>
    </location>
</feature>
<dbReference type="InterPro" id="IPR029753">
    <property type="entry name" value="D-isomer_DH_CS"/>
</dbReference>
<comment type="caution">
    <text evidence="7">The sequence shown here is derived from an EMBL/GenBank/DDBJ whole genome shotgun (WGS) entry which is preliminary data.</text>
</comment>
<feature type="domain" description="D-isomer specific 2-hydroxyacid dehydrogenase NAD-binding" evidence="6">
    <location>
        <begin position="111"/>
        <end position="285"/>
    </location>
</feature>
<protein>
    <submittedName>
        <fullName evidence="7">Phosphoglycerate dehydrogenase</fullName>
    </submittedName>
</protein>
<keyword evidence="8" id="KW-1185">Reference proteome</keyword>
<dbReference type="InterPro" id="IPR036291">
    <property type="entry name" value="NAD(P)-bd_dom_sf"/>
</dbReference>
<dbReference type="InterPro" id="IPR006139">
    <property type="entry name" value="D-isomer_2_OHA_DH_cat_dom"/>
</dbReference>
<evidence type="ECO:0000259" key="6">
    <source>
        <dbReference type="Pfam" id="PF02826"/>
    </source>
</evidence>
<dbReference type="InterPro" id="IPR006140">
    <property type="entry name" value="D-isomer_DH_NAD-bd"/>
</dbReference>